<gene>
    <name evidence="3" type="ORF">GCM10011366_04430</name>
</gene>
<dbReference type="PANTHER" id="PTHR41878:SF1">
    <property type="entry name" value="TNPR PROTEIN"/>
    <property type="match status" value="1"/>
</dbReference>
<proteinExistence type="predicted"/>
<dbReference type="EMBL" id="BMEM01000001">
    <property type="protein sequence ID" value="GGF39932.1"/>
    <property type="molecule type" value="Genomic_DNA"/>
</dbReference>
<evidence type="ECO:0000313" key="3">
    <source>
        <dbReference type="EMBL" id="GGF39932.1"/>
    </source>
</evidence>
<comment type="caution">
    <text evidence="3">The sequence shown here is derived from an EMBL/GenBank/DDBJ whole genome shotgun (WGS) entry which is preliminary data.</text>
</comment>
<dbReference type="InterPro" id="IPR012912">
    <property type="entry name" value="Plasmid_pRiA4b_Orf3-like"/>
</dbReference>
<dbReference type="Proteomes" id="UP000605670">
    <property type="component" value="Unassembled WGS sequence"/>
</dbReference>
<sequence length="497" mass="55219">MREWAAQLSSEELQDVLHGILGGVSATDAAPHTPEMPELPDPPQEPQALTVRVDVDGTSPPVWRRLVLHGDLLLDEVHAVLQAAFGWQDYHLHKFWPGPDKRVWRGPSFLTEYDLTEGEEGILESEVRLDQLLRLPGDRLFYTYDFGDDWTHTLRLESVGPLDPDAPTAVCTGGRMAGPLEDCGGPPGHNELVESYRADNGLADLDEDQRAWLPPDWDPTELDLDEVAHRLSLVGLTTEELLERLRSSGQGQGGGLPAELEPLLDLALPRVVAELDEWVARARTDQDGELSDEDVAAIARPYRYLVELAGEDGIPLTAAGWMRPAYVERVYVDLGMEEGWIGKGNREDQTLPVAQLRALCQEVGLLRKHKGRLLRTRLAKDLRTDEEYVAAVTGRLLHHRDTFVTAARALFALMTAATGRPAWEHSDVVARIMTDCGLRTGPLGVDPRHVSEWVRPVRATLRRATGERLLHDGPHPLDHRAVALARAALWPQAREQG</sequence>
<name>A0A917BGI3_9MICO</name>
<reference evidence="3" key="2">
    <citation type="submission" date="2020-09" db="EMBL/GenBank/DDBJ databases">
        <authorList>
            <person name="Sun Q."/>
            <person name="Zhou Y."/>
        </authorList>
    </citation>
    <scope>NUCLEOTIDE SEQUENCE</scope>
    <source>
        <strain evidence="3">CGMCC 1.12160</strain>
    </source>
</reference>
<protein>
    <recommendedName>
        <fullName evidence="2">Plasmid pRiA4b Orf3-like domain-containing protein</fullName>
    </recommendedName>
</protein>
<dbReference type="SUPFAM" id="SSF159941">
    <property type="entry name" value="MM3350-like"/>
    <property type="match status" value="1"/>
</dbReference>
<accession>A0A917BGI3</accession>
<dbReference type="AlphaFoldDB" id="A0A917BGI3"/>
<dbReference type="PANTHER" id="PTHR41878">
    <property type="entry name" value="LEXA REPRESSOR-RELATED"/>
    <property type="match status" value="1"/>
</dbReference>
<evidence type="ECO:0000259" key="2">
    <source>
        <dbReference type="Pfam" id="PF07929"/>
    </source>
</evidence>
<evidence type="ECO:0000313" key="4">
    <source>
        <dbReference type="Proteomes" id="UP000605670"/>
    </source>
</evidence>
<dbReference type="Gene3D" id="3.10.290.30">
    <property type="entry name" value="MM3350-like"/>
    <property type="match status" value="1"/>
</dbReference>
<organism evidence="3 4">
    <name type="scientific">Ornithinimicrobium tianjinense</name>
    <dbReference type="NCBI Taxonomy" id="1195761"/>
    <lineage>
        <taxon>Bacteria</taxon>
        <taxon>Bacillati</taxon>
        <taxon>Actinomycetota</taxon>
        <taxon>Actinomycetes</taxon>
        <taxon>Micrococcales</taxon>
        <taxon>Ornithinimicrobiaceae</taxon>
        <taxon>Ornithinimicrobium</taxon>
    </lineage>
</organism>
<dbReference type="InterPro" id="IPR024047">
    <property type="entry name" value="MM3350-like_sf"/>
</dbReference>
<dbReference type="Pfam" id="PF07929">
    <property type="entry name" value="PRiA4_ORF3"/>
    <property type="match status" value="1"/>
</dbReference>
<evidence type="ECO:0000256" key="1">
    <source>
        <dbReference type="SAM" id="MobiDB-lite"/>
    </source>
</evidence>
<reference evidence="3" key="1">
    <citation type="journal article" date="2014" name="Int. J. Syst. Evol. Microbiol.">
        <title>Complete genome sequence of Corynebacterium casei LMG S-19264T (=DSM 44701T), isolated from a smear-ripened cheese.</title>
        <authorList>
            <consortium name="US DOE Joint Genome Institute (JGI-PGF)"/>
            <person name="Walter F."/>
            <person name="Albersmeier A."/>
            <person name="Kalinowski J."/>
            <person name="Ruckert C."/>
        </authorList>
    </citation>
    <scope>NUCLEOTIDE SEQUENCE</scope>
    <source>
        <strain evidence="3">CGMCC 1.12160</strain>
    </source>
</reference>
<feature type="region of interest" description="Disordered" evidence="1">
    <location>
        <begin position="25"/>
        <end position="45"/>
    </location>
</feature>
<feature type="domain" description="Plasmid pRiA4b Orf3-like" evidence="2">
    <location>
        <begin position="48"/>
        <end position="226"/>
    </location>
</feature>
<keyword evidence="4" id="KW-1185">Reference proteome</keyword>